<evidence type="ECO:0000313" key="2">
    <source>
        <dbReference type="EMBL" id="RHN74632.1"/>
    </source>
</evidence>
<dbReference type="Gramene" id="rna10735">
    <property type="protein sequence ID" value="RHN74632.1"/>
    <property type="gene ID" value="gene10735"/>
</dbReference>
<keyword evidence="1" id="KW-0812">Transmembrane</keyword>
<dbReference type="EMBL" id="PSQE01000002">
    <property type="protein sequence ID" value="RHN74632.1"/>
    <property type="molecule type" value="Genomic_DNA"/>
</dbReference>
<proteinExistence type="predicted"/>
<organism evidence="2">
    <name type="scientific">Medicago truncatula</name>
    <name type="common">Barrel medic</name>
    <name type="synonym">Medicago tribuloides</name>
    <dbReference type="NCBI Taxonomy" id="3880"/>
    <lineage>
        <taxon>Eukaryota</taxon>
        <taxon>Viridiplantae</taxon>
        <taxon>Streptophyta</taxon>
        <taxon>Embryophyta</taxon>
        <taxon>Tracheophyta</taxon>
        <taxon>Spermatophyta</taxon>
        <taxon>Magnoliopsida</taxon>
        <taxon>eudicotyledons</taxon>
        <taxon>Gunneridae</taxon>
        <taxon>Pentapetalae</taxon>
        <taxon>rosids</taxon>
        <taxon>fabids</taxon>
        <taxon>Fabales</taxon>
        <taxon>Fabaceae</taxon>
        <taxon>Papilionoideae</taxon>
        <taxon>50 kb inversion clade</taxon>
        <taxon>NPAAA clade</taxon>
        <taxon>Hologalegina</taxon>
        <taxon>IRL clade</taxon>
        <taxon>Trifolieae</taxon>
        <taxon>Medicago</taxon>
    </lineage>
</organism>
<comment type="caution">
    <text evidence="2">The sequence shown here is derived from an EMBL/GenBank/DDBJ whole genome shotgun (WGS) entry which is preliminary data.</text>
</comment>
<accession>A0A396JBG8</accession>
<keyword evidence="1" id="KW-0472">Membrane</keyword>
<dbReference type="AlphaFoldDB" id="A0A396JBG8"/>
<protein>
    <recommendedName>
        <fullName evidence="3">Transmembrane protein</fullName>
    </recommendedName>
</protein>
<gene>
    <name evidence="2" type="ORF">MtrunA17_Chr2g0312481</name>
</gene>
<evidence type="ECO:0008006" key="3">
    <source>
        <dbReference type="Google" id="ProtNLM"/>
    </source>
</evidence>
<keyword evidence="1" id="KW-1133">Transmembrane helix</keyword>
<evidence type="ECO:0000256" key="1">
    <source>
        <dbReference type="SAM" id="Phobius"/>
    </source>
</evidence>
<dbReference type="Proteomes" id="UP000265566">
    <property type="component" value="Chromosome 2"/>
</dbReference>
<name>A0A396JBG8_MEDTR</name>
<sequence length="66" mass="7718">MTLFFSHIIVSFSQQPLFSSLSSRLPFSSFSLPNSYMFSFFTTVLPFLLQTLSYAYPFFCCFNEEK</sequence>
<feature type="transmembrane region" description="Helical" evidence="1">
    <location>
        <begin position="40"/>
        <end position="62"/>
    </location>
</feature>
<reference evidence="2" key="1">
    <citation type="journal article" date="2018" name="Nat. Plants">
        <title>Whole-genome landscape of Medicago truncatula symbiotic genes.</title>
        <authorList>
            <person name="Pecrix Y."/>
            <person name="Gamas P."/>
            <person name="Carrere S."/>
        </authorList>
    </citation>
    <scope>NUCLEOTIDE SEQUENCE</scope>
    <source>
        <tissue evidence="2">Leaves</tissue>
    </source>
</reference>